<dbReference type="Proteomes" id="UP001595998">
    <property type="component" value="Unassembled WGS sequence"/>
</dbReference>
<gene>
    <name evidence="2" type="ORF">ACFOZ9_07365</name>
</gene>
<sequence length="272" mass="28548">MFQIRQARFLLFPFLGASLLACGTASTPGEARSPLTAQAASAACEGGAFRVIVGGVTYQGNRGFDIPVPAGARVQLRGRYVQFDLDGDTLSAYDYVMTGAANSADMTGGVRTPVFASKVVDLGQKLGGTLKASISDAAIVLERRGSSAKMKIQAKDCAQGGIFQMEPETGAPVTVTHTLAPGMYYYKNPYTGKINLGNGTDFRGKDSPQMATLNLQADHFSVWTVQSGGRMGGVLGEDAVELSAGATKCVQDCQAQNQIRGTLPVTDPAYSN</sequence>
<keyword evidence="3" id="KW-1185">Reference proteome</keyword>
<comment type="caution">
    <text evidence="2">The sequence shown here is derived from an EMBL/GenBank/DDBJ whole genome shotgun (WGS) entry which is preliminary data.</text>
</comment>
<proteinExistence type="predicted"/>
<protein>
    <recommendedName>
        <fullName evidence="4">Lipoprotein</fullName>
    </recommendedName>
</protein>
<accession>A0ABV8XP87</accession>
<feature type="chain" id="PRO_5045770475" description="Lipoprotein" evidence="1">
    <location>
        <begin position="22"/>
        <end position="272"/>
    </location>
</feature>
<evidence type="ECO:0000313" key="3">
    <source>
        <dbReference type="Proteomes" id="UP001595998"/>
    </source>
</evidence>
<organism evidence="2 3">
    <name type="scientific">Deinococcus navajonensis</name>
    <dbReference type="NCBI Taxonomy" id="309884"/>
    <lineage>
        <taxon>Bacteria</taxon>
        <taxon>Thermotogati</taxon>
        <taxon>Deinococcota</taxon>
        <taxon>Deinococci</taxon>
        <taxon>Deinococcales</taxon>
        <taxon>Deinococcaceae</taxon>
        <taxon>Deinococcus</taxon>
    </lineage>
</organism>
<feature type="signal peptide" evidence="1">
    <location>
        <begin position="1"/>
        <end position="21"/>
    </location>
</feature>
<evidence type="ECO:0000256" key="1">
    <source>
        <dbReference type="SAM" id="SignalP"/>
    </source>
</evidence>
<name>A0ABV8XP87_9DEIO</name>
<evidence type="ECO:0008006" key="4">
    <source>
        <dbReference type="Google" id="ProtNLM"/>
    </source>
</evidence>
<evidence type="ECO:0000313" key="2">
    <source>
        <dbReference type="EMBL" id="MFC4426030.1"/>
    </source>
</evidence>
<keyword evidence="1" id="KW-0732">Signal</keyword>
<reference evidence="3" key="1">
    <citation type="journal article" date="2019" name="Int. J. Syst. Evol. Microbiol.">
        <title>The Global Catalogue of Microorganisms (GCM) 10K type strain sequencing project: providing services to taxonomists for standard genome sequencing and annotation.</title>
        <authorList>
            <consortium name="The Broad Institute Genomics Platform"/>
            <consortium name="The Broad Institute Genome Sequencing Center for Infectious Disease"/>
            <person name="Wu L."/>
            <person name="Ma J."/>
        </authorList>
    </citation>
    <scope>NUCLEOTIDE SEQUENCE [LARGE SCALE GENOMIC DNA]</scope>
    <source>
        <strain evidence="3">CCUG 56029</strain>
    </source>
</reference>
<dbReference type="RefSeq" id="WP_380038004.1">
    <property type="nucleotide sequence ID" value="NZ_JBHSEH010000005.1"/>
</dbReference>
<dbReference type="PROSITE" id="PS51257">
    <property type="entry name" value="PROKAR_LIPOPROTEIN"/>
    <property type="match status" value="1"/>
</dbReference>
<dbReference type="EMBL" id="JBHSEH010000005">
    <property type="protein sequence ID" value="MFC4426030.1"/>
    <property type="molecule type" value="Genomic_DNA"/>
</dbReference>